<dbReference type="InterPro" id="IPR003728">
    <property type="entry name" value="Ribosome_maturation_RimP"/>
</dbReference>
<organism evidence="7 8">
    <name type="scientific">Rhodococcus spelaei</name>
    <dbReference type="NCBI Taxonomy" id="2546320"/>
    <lineage>
        <taxon>Bacteria</taxon>
        <taxon>Bacillati</taxon>
        <taxon>Actinomycetota</taxon>
        <taxon>Actinomycetes</taxon>
        <taxon>Mycobacteriales</taxon>
        <taxon>Nocardiaceae</taxon>
        <taxon>Rhodococcus</taxon>
    </lineage>
</organism>
<evidence type="ECO:0000256" key="1">
    <source>
        <dbReference type="ARBA" id="ARBA00022490"/>
    </source>
</evidence>
<comment type="caution">
    <text evidence="7">The sequence shown here is derived from an EMBL/GenBank/DDBJ whole genome shotgun (WGS) entry which is preliminary data.</text>
</comment>
<feature type="compositionally biased region" description="Acidic residues" evidence="4">
    <location>
        <begin position="198"/>
        <end position="207"/>
    </location>
</feature>
<keyword evidence="8" id="KW-1185">Reference proteome</keyword>
<name>A0A541B3X0_9NOCA</name>
<feature type="domain" description="Ribosome maturation factor RimP N-terminal" evidence="5">
    <location>
        <begin position="13"/>
        <end position="85"/>
    </location>
</feature>
<comment type="similarity">
    <text evidence="3">Belongs to the RimP family.</text>
</comment>
<feature type="domain" description="Ribosome maturation factor RimP C-terminal" evidence="6">
    <location>
        <begin position="88"/>
        <end position="152"/>
    </location>
</feature>
<dbReference type="InterPro" id="IPR035956">
    <property type="entry name" value="RimP_N_sf"/>
</dbReference>
<dbReference type="PANTHER" id="PTHR33867:SF1">
    <property type="entry name" value="RIBOSOME MATURATION FACTOR RIMP"/>
    <property type="match status" value="1"/>
</dbReference>
<dbReference type="SUPFAM" id="SSF75420">
    <property type="entry name" value="YhbC-like, N-terminal domain"/>
    <property type="match status" value="1"/>
</dbReference>
<keyword evidence="1 3" id="KW-0963">Cytoplasm</keyword>
<evidence type="ECO:0000259" key="5">
    <source>
        <dbReference type="Pfam" id="PF02576"/>
    </source>
</evidence>
<dbReference type="OrthoDB" id="9805006at2"/>
<dbReference type="NCBIfam" id="NF000930">
    <property type="entry name" value="PRK00092.2-2"/>
    <property type="match status" value="1"/>
</dbReference>
<feature type="compositionally biased region" description="Acidic residues" evidence="4">
    <location>
        <begin position="176"/>
        <end position="192"/>
    </location>
</feature>
<protein>
    <recommendedName>
        <fullName evidence="3">Ribosome maturation factor RimP</fullName>
    </recommendedName>
</protein>
<sequence>MPVPSKERVFELLSDLVHRQGYDLEGVSVTQAGKHSVVRVVVDSDAGLELDAVAELSRIVSEAFDAAPEFGETPYTLEVTSPGIDRPLTEPRHWRRARGRKVLVEIGDEKVTGRVGALGEGVVSLVVPGKGGPTVREIALGDVVKAVVQVEFSPPNAKELELAGGVAEGRVVPTEIGDDTEIGEDADDDGTDEPGANETDEEFQVEG</sequence>
<dbReference type="InterPro" id="IPR036847">
    <property type="entry name" value="RimP_C_sf"/>
</dbReference>
<dbReference type="InterPro" id="IPR028998">
    <property type="entry name" value="RimP_C"/>
</dbReference>
<comment type="subcellular location">
    <subcellularLocation>
        <location evidence="3">Cytoplasm</location>
    </subcellularLocation>
</comment>
<dbReference type="PANTHER" id="PTHR33867">
    <property type="entry name" value="RIBOSOME MATURATION FACTOR RIMP"/>
    <property type="match status" value="1"/>
</dbReference>
<dbReference type="Proteomes" id="UP000316256">
    <property type="component" value="Unassembled WGS sequence"/>
</dbReference>
<dbReference type="Pfam" id="PF02576">
    <property type="entry name" value="RimP_N"/>
    <property type="match status" value="1"/>
</dbReference>
<dbReference type="GO" id="GO:0006412">
    <property type="term" value="P:translation"/>
    <property type="evidence" value="ECO:0007669"/>
    <property type="project" value="TreeGrafter"/>
</dbReference>
<evidence type="ECO:0000256" key="4">
    <source>
        <dbReference type="SAM" id="MobiDB-lite"/>
    </source>
</evidence>
<dbReference type="Gene3D" id="3.30.300.70">
    <property type="entry name" value="RimP-like superfamily, N-terminal"/>
    <property type="match status" value="1"/>
</dbReference>
<evidence type="ECO:0000313" key="7">
    <source>
        <dbReference type="EMBL" id="TQF66996.1"/>
    </source>
</evidence>
<evidence type="ECO:0000256" key="3">
    <source>
        <dbReference type="HAMAP-Rule" id="MF_01077"/>
    </source>
</evidence>
<dbReference type="SUPFAM" id="SSF74942">
    <property type="entry name" value="YhbC-like, C-terminal domain"/>
    <property type="match status" value="1"/>
</dbReference>
<dbReference type="RefSeq" id="WP_142100921.1">
    <property type="nucleotide sequence ID" value="NZ_VIGH01000007.1"/>
</dbReference>
<evidence type="ECO:0000259" key="6">
    <source>
        <dbReference type="Pfam" id="PF17384"/>
    </source>
</evidence>
<gene>
    <name evidence="3 7" type="primary">rimP</name>
    <name evidence="7" type="ORF">FK531_15525</name>
</gene>
<dbReference type="HAMAP" id="MF_01077">
    <property type="entry name" value="RimP"/>
    <property type="match status" value="1"/>
</dbReference>
<proteinExistence type="inferred from homology"/>
<comment type="function">
    <text evidence="3">Required for maturation of 30S ribosomal subunits.</text>
</comment>
<evidence type="ECO:0000256" key="2">
    <source>
        <dbReference type="ARBA" id="ARBA00022517"/>
    </source>
</evidence>
<dbReference type="AlphaFoldDB" id="A0A541B3X0"/>
<dbReference type="GO" id="GO:0005829">
    <property type="term" value="C:cytosol"/>
    <property type="evidence" value="ECO:0007669"/>
    <property type="project" value="TreeGrafter"/>
</dbReference>
<dbReference type="Pfam" id="PF17384">
    <property type="entry name" value="DUF150_C"/>
    <property type="match status" value="1"/>
</dbReference>
<dbReference type="InterPro" id="IPR028989">
    <property type="entry name" value="RimP_N"/>
</dbReference>
<keyword evidence="2 3" id="KW-0690">Ribosome biogenesis</keyword>
<reference evidence="7 8" key="1">
    <citation type="submission" date="2019-06" db="EMBL/GenBank/DDBJ databases">
        <title>Rhodococcus spaelei sp. nov., isolated from a cave.</title>
        <authorList>
            <person name="Lee S.D."/>
        </authorList>
    </citation>
    <scope>NUCLEOTIDE SEQUENCE [LARGE SCALE GENOMIC DNA]</scope>
    <source>
        <strain evidence="7 8">C9-5</strain>
    </source>
</reference>
<accession>A0A541B3X0</accession>
<evidence type="ECO:0000313" key="8">
    <source>
        <dbReference type="Proteomes" id="UP000316256"/>
    </source>
</evidence>
<dbReference type="CDD" id="cd01734">
    <property type="entry name" value="YlxS_C"/>
    <property type="match status" value="1"/>
</dbReference>
<feature type="region of interest" description="Disordered" evidence="4">
    <location>
        <begin position="169"/>
        <end position="207"/>
    </location>
</feature>
<dbReference type="GO" id="GO:0000028">
    <property type="term" value="P:ribosomal small subunit assembly"/>
    <property type="evidence" value="ECO:0007669"/>
    <property type="project" value="TreeGrafter"/>
</dbReference>
<dbReference type="EMBL" id="VIGH01000007">
    <property type="protein sequence ID" value="TQF66996.1"/>
    <property type="molecule type" value="Genomic_DNA"/>
</dbReference>